<organism evidence="2 3">
    <name type="scientific">Papaver somniferum</name>
    <name type="common">Opium poppy</name>
    <dbReference type="NCBI Taxonomy" id="3469"/>
    <lineage>
        <taxon>Eukaryota</taxon>
        <taxon>Viridiplantae</taxon>
        <taxon>Streptophyta</taxon>
        <taxon>Embryophyta</taxon>
        <taxon>Tracheophyta</taxon>
        <taxon>Spermatophyta</taxon>
        <taxon>Magnoliopsida</taxon>
        <taxon>Ranunculales</taxon>
        <taxon>Papaveraceae</taxon>
        <taxon>Papaveroideae</taxon>
        <taxon>Papaver</taxon>
    </lineage>
</organism>
<name>A0A4Y7JBM7_PAPSO</name>
<feature type="region of interest" description="Disordered" evidence="1">
    <location>
        <begin position="237"/>
        <end position="270"/>
    </location>
</feature>
<protein>
    <submittedName>
        <fullName evidence="2">Uncharacterized protein</fullName>
    </submittedName>
</protein>
<sequence length="314" mass="35830">MIFKKDSLVKLQRGTSKHSLNTPRQQIELRKIVGREWKPWSTSMYRDHPDIVHAREISDQRVAFYNPESDTSIMYLGERFLRQTKGFITIPRSPRERLEDLATPHDPIDVVEGRDYKHVDESINISSRKRDEVGAASTQDPTFLLNQVPPIHPSRYKYDNVSQASHQFPRVSFCTVRSDSEGNRVEVPLQAPDPPPFTYDANWGTREQWKDLAHTLNLAKDEYWFEIDRARALGEGSTSTQSCYDLGDNSQRSSHKRPATSQSDDAHGHYVPQDEVVPESQLTQVLNSGGVGLSEDEMARMLGLSYGGTYMCFL</sequence>
<proteinExistence type="predicted"/>
<dbReference type="AlphaFoldDB" id="A0A4Y7JBM7"/>
<dbReference type="EMBL" id="CM010718">
    <property type="protein sequence ID" value="RZC57462.1"/>
    <property type="molecule type" value="Genomic_DNA"/>
</dbReference>
<dbReference type="Gramene" id="RZC57462">
    <property type="protein sequence ID" value="RZC57462"/>
    <property type="gene ID" value="C5167_004772"/>
</dbReference>
<keyword evidence="3" id="KW-1185">Reference proteome</keyword>
<evidence type="ECO:0000313" key="3">
    <source>
        <dbReference type="Proteomes" id="UP000316621"/>
    </source>
</evidence>
<dbReference type="Proteomes" id="UP000316621">
    <property type="component" value="Chromosome 4"/>
</dbReference>
<evidence type="ECO:0000313" key="2">
    <source>
        <dbReference type="EMBL" id="RZC57462.1"/>
    </source>
</evidence>
<reference evidence="2 3" key="1">
    <citation type="journal article" date="2018" name="Science">
        <title>The opium poppy genome and morphinan production.</title>
        <authorList>
            <person name="Guo L."/>
            <person name="Winzer T."/>
            <person name="Yang X."/>
            <person name="Li Y."/>
            <person name="Ning Z."/>
            <person name="He Z."/>
            <person name="Teodor R."/>
            <person name="Lu Y."/>
            <person name="Bowser T.A."/>
            <person name="Graham I.A."/>
            <person name="Ye K."/>
        </authorList>
    </citation>
    <scope>NUCLEOTIDE SEQUENCE [LARGE SCALE GENOMIC DNA]</scope>
    <source>
        <strain evidence="3">cv. HN1</strain>
        <tissue evidence="2">Leaves</tissue>
    </source>
</reference>
<feature type="compositionally biased region" description="Polar residues" evidence="1">
    <location>
        <begin position="237"/>
        <end position="252"/>
    </location>
</feature>
<gene>
    <name evidence="2" type="ORF">C5167_004772</name>
</gene>
<evidence type="ECO:0000256" key="1">
    <source>
        <dbReference type="SAM" id="MobiDB-lite"/>
    </source>
</evidence>
<accession>A0A4Y7JBM7</accession>